<evidence type="ECO:0000259" key="3">
    <source>
        <dbReference type="Pfam" id="PF06283"/>
    </source>
</evidence>
<dbReference type="AlphaFoldDB" id="A0A9X2FGN8"/>
<evidence type="ECO:0000259" key="4">
    <source>
        <dbReference type="Pfam" id="PF06439"/>
    </source>
</evidence>
<dbReference type="RefSeq" id="WP_252852052.1">
    <property type="nucleotide sequence ID" value="NZ_JAMXLR010000026.1"/>
</dbReference>
<reference evidence="5" key="1">
    <citation type="submission" date="2022-06" db="EMBL/GenBank/DDBJ databases">
        <title>Aeoliella straminimaris, a novel planctomycete from sediments.</title>
        <authorList>
            <person name="Vitorino I.R."/>
            <person name="Lage O.M."/>
        </authorList>
    </citation>
    <scope>NUCLEOTIDE SEQUENCE</scope>
    <source>
        <strain evidence="5">ICT_H6.2</strain>
    </source>
</reference>
<dbReference type="PANTHER" id="PTHR40469:SF2">
    <property type="entry name" value="GALACTOSE-BINDING DOMAIN-LIKE SUPERFAMILY PROTEIN"/>
    <property type="match status" value="1"/>
</dbReference>
<name>A0A9X2FGN8_9BACT</name>
<dbReference type="PANTHER" id="PTHR40469">
    <property type="entry name" value="SECRETED GLYCOSYL HYDROLASE"/>
    <property type="match status" value="1"/>
</dbReference>
<keyword evidence="2" id="KW-0732">Signal</keyword>
<evidence type="ECO:0000256" key="2">
    <source>
        <dbReference type="SAM" id="SignalP"/>
    </source>
</evidence>
<dbReference type="EMBL" id="JAMXLR010000026">
    <property type="protein sequence ID" value="MCO6043951.1"/>
    <property type="molecule type" value="Genomic_DNA"/>
</dbReference>
<dbReference type="GO" id="GO:0016787">
    <property type="term" value="F:hydrolase activity"/>
    <property type="evidence" value="ECO:0007669"/>
    <property type="project" value="InterPro"/>
</dbReference>
<evidence type="ECO:0000256" key="1">
    <source>
        <dbReference type="SAM" id="MobiDB-lite"/>
    </source>
</evidence>
<organism evidence="5 6">
    <name type="scientific">Aeoliella straminimaris</name>
    <dbReference type="NCBI Taxonomy" id="2954799"/>
    <lineage>
        <taxon>Bacteria</taxon>
        <taxon>Pseudomonadati</taxon>
        <taxon>Planctomycetota</taxon>
        <taxon>Planctomycetia</taxon>
        <taxon>Pirellulales</taxon>
        <taxon>Lacipirellulaceae</taxon>
        <taxon>Aeoliella</taxon>
    </lineage>
</organism>
<evidence type="ECO:0000313" key="5">
    <source>
        <dbReference type="EMBL" id="MCO6043951.1"/>
    </source>
</evidence>
<dbReference type="Pfam" id="PF06283">
    <property type="entry name" value="ThuA"/>
    <property type="match status" value="1"/>
</dbReference>
<sequence>MLRARLWAVALLLCSVCCLTQAADESSDWQVLFDGTSLDAWRGYNGKDDSVPAGWKIEDGVLTRASQAGDLITKQQYENCELVFDWKISEGGNSGVIYYAQETDGPSYNTGPEYQVLDNEGWNLEPTASTAAGALYGLYPPAKDVVKPAGEWNTARIVLDGNHVEHWLNGTKVADAEIGSDDWNRRVKGTKFEAWQDFAKKTKGHIALQDHDHQVWFRNIKVRPLAAKKSASADRPLRILLVTQSGGFQHSTITRKANALSHTERIMTELGIRSGLFRMDCTKDVENDFKPELIKNYDIVMFYTTGKMYGDEQKLPIAKDDLDWFLNTWLKEEGHAFLGVHSAADTYEDYEPYWDMIGGSFNGHPWTANATVTLKVHDQSHPAAAPWGEGVTLKDEIYQFSHWQPEKVRVLMSLDMEKTDLKKPYHVPVLWVKEYGNGRVMHMSLGHREDVWENPTYQESLLGGIRWLTGQVDGDATPNPEVDAKENELAKAAAKG</sequence>
<proteinExistence type="predicted"/>
<comment type="caution">
    <text evidence="5">The sequence shown here is derived from an EMBL/GenBank/DDBJ whole genome shotgun (WGS) entry which is preliminary data.</text>
</comment>
<accession>A0A9X2FGN8</accession>
<dbReference type="InterPro" id="IPR010496">
    <property type="entry name" value="AL/BT2_dom"/>
</dbReference>
<dbReference type="InterPro" id="IPR029010">
    <property type="entry name" value="ThuA-like"/>
</dbReference>
<evidence type="ECO:0000313" key="6">
    <source>
        <dbReference type="Proteomes" id="UP001155241"/>
    </source>
</evidence>
<feature type="region of interest" description="Disordered" evidence="1">
    <location>
        <begin position="475"/>
        <end position="496"/>
    </location>
</feature>
<feature type="domain" description="3-keto-alpha-glucoside-1,2-lyase/3-keto-2-hydroxy-glucal hydratase" evidence="4">
    <location>
        <begin position="28"/>
        <end position="223"/>
    </location>
</feature>
<dbReference type="SUPFAM" id="SSF52317">
    <property type="entry name" value="Class I glutamine amidotransferase-like"/>
    <property type="match status" value="1"/>
</dbReference>
<dbReference type="Gene3D" id="2.60.120.560">
    <property type="entry name" value="Exo-inulinase, domain 1"/>
    <property type="match status" value="1"/>
</dbReference>
<protein>
    <submittedName>
        <fullName evidence="5">DUF1080 domain-containing protein</fullName>
    </submittedName>
</protein>
<dbReference type="Gene3D" id="3.40.50.880">
    <property type="match status" value="1"/>
</dbReference>
<feature type="chain" id="PRO_5040993229" evidence="2">
    <location>
        <begin position="23"/>
        <end position="496"/>
    </location>
</feature>
<dbReference type="Pfam" id="PF06439">
    <property type="entry name" value="3keto-disac_hyd"/>
    <property type="match status" value="1"/>
</dbReference>
<dbReference type="InterPro" id="IPR029062">
    <property type="entry name" value="Class_I_gatase-like"/>
</dbReference>
<dbReference type="Proteomes" id="UP001155241">
    <property type="component" value="Unassembled WGS sequence"/>
</dbReference>
<keyword evidence="6" id="KW-1185">Reference proteome</keyword>
<feature type="signal peptide" evidence="2">
    <location>
        <begin position="1"/>
        <end position="22"/>
    </location>
</feature>
<gene>
    <name evidence="5" type="ORF">NG895_08530</name>
</gene>
<feature type="domain" description="ThuA-like" evidence="3">
    <location>
        <begin position="238"/>
        <end position="467"/>
    </location>
</feature>